<gene>
    <name evidence="9" type="ORF">TWF696_009209</name>
</gene>
<accession>A0AAV9UFI0</accession>
<dbReference type="InterPro" id="IPR052337">
    <property type="entry name" value="SAT4-like"/>
</dbReference>
<sequence>MPGARVPPPEVLATWPKPNYINPSNPTARLKGIEITMCAITVMVVALRLYSRIFLTRSYGADDFLMSAAMILDIGLTIINCIAPQWGWGVHLYDFNPAWLTPARKLAVAVETIYIPCVALAKLSILVFYFRVFSGSGSSRTFRWLIYGGYIYLVVFTVTGVLVIFLQAIPLRAYWDDEVPGKFINIQAAFTFYGILNCVSDLYVFLLPIRMVWQLQLPKKQRIVLAVSFALGSIVCVAAVIRIYYIYRVYDPDNWDFSYDAGILFQLNVVEGTLGIFCSSLPALKPLVARYAPKLLSTNRGDSKPTGYRLSSYNNNTRGNTASPANAHSESEDDIVPLNLQRAVVWSSTSSGNSNNNLSIEKKSEIKVSVEDRTLP</sequence>
<evidence type="ECO:0000256" key="7">
    <source>
        <dbReference type="SAM" id="Phobius"/>
    </source>
</evidence>
<evidence type="ECO:0000313" key="10">
    <source>
        <dbReference type="Proteomes" id="UP001375240"/>
    </source>
</evidence>
<feature type="compositionally biased region" description="Polar residues" evidence="6">
    <location>
        <begin position="309"/>
        <end position="328"/>
    </location>
</feature>
<evidence type="ECO:0000259" key="8">
    <source>
        <dbReference type="Pfam" id="PF20684"/>
    </source>
</evidence>
<evidence type="ECO:0000256" key="4">
    <source>
        <dbReference type="ARBA" id="ARBA00023136"/>
    </source>
</evidence>
<comment type="similarity">
    <text evidence="5">Belongs to the SAT4 family.</text>
</comment>
<dbReference type="Pfam" id="PF20684">
    <property type="entry name" value="Fung_rhodopsin"/>
    <property type="match status" value="1"/>
</dbReference>
<dbReference type="PANTHER" id="PTHR33048">
    <property type="entry name" value="PTH11-LIKE INTEGRAL MEMBRANE PROTEIN (AFU_ORTHOLOGUE AFUA_5G11245)"/>
    <property type="match status" value="1"/>
</dbReference>
<dbReference type="EMBL" id="JAVHNQ010000008">
    <property type="protein sequence ID" value="KAK6340896.1"/>
    <property type="molecule type" value="Genomic_DNA"/>
</dbReference>
<feature type="transmembrane region" description="Helical" evidence="7">
    <location>
        <begin position="63"/>
        <end position="86"/>
    </location>
</feature>
<comment type="caution">
    <text evidence="9">The sequence shown here is derived from an EMBL/GenBank/DDBJ whole genome shotgun (WGS) entry which is preliminary data.</text>
</comment>
<evidence type="ECO:0000256" key="3">
    <source>
        <dbReference type="ARBA" id="ARBA00022989"/>
    </source>
</evidence>
<evidence type="ECO:0000313" key="9">
    <source>
        <dbReference type="EMBL" id="KAK6340896.1"/>
    </source>
</evidence>
<dbReference type="PANTHER" id="PTHR33048:SF129">
    <property type="entry name" value="INTEGRAL MEMBRANE PROTEIN-RELATED"/>
    <property type="match status" value="1"/>
</dbReference>
<dbReference type="InterPro" id="IPR049326">
    <property type="entry name" value="Rhodopsin_dom_fungi"/>
</dbReference>
<reference evidence="9 10" key="1">
    <citation type="submission" date="2019-10" db="EMBL/GenBank/DDBJ databases">
        <authorList>
            <person name="Palmer J.M."/>
        </authorList>
    </citation>
    <scope>NUCLEOTIDE SEQUENCE [LARGE SCALE GENOMIC DNA]</scope>
    <source>
        <strain evidence="9 10">TWF696</strain>
    </source>
</reference>
<evidence type="ECO:0000256" key="6">
    <source>
        <dbReference type="SAM" id="MobiDB-lite"/>
    </source>
</evidence>
<protein>
    <recommendedName>
        <fullName evidence="8">Rhodopsin domain-containing protein</fullName>
    </recommendedName>
</protein>
<feature type="transmembrane region" description="Helical" evidence="7">
    <location>
        <begin position="144"/>
        <end position="169"/>
    </location>
</feature>
<keyword evidence="10" id="KW-1185">Reference proteome</keyword>
<evidence type="ECO:0000256" key="1">
    <source>
        <dbReference type="ARBA" id="ARBA00004141"/>
    </source>
</evidence>
<organism evidence="9 10">
    <name type="scientific">Orbilia brochopaga</name>
    <dbReference type="NCBI Taxonomy" id="3140254"/>
    <lineage>
        <taxon>Eukaryota</taxon>
        <taxon>Fungi</taxon>
        <taxon>Dikarya</taxon>
        <taxon>Ascomycota</taxon>
        <taxon>Pezizomycotina</taxon>
        <taxon>Orbiliomycetes</taxon>
        <taxon>Orbiliales</taxon>
        <taxon>Orbiliaceae</taxon>
        <taxon>Orbilia</taxon>
    </lineage>
</organism>
<feature type="transmembrane region" description="Helical" evidence="7">
    <location>
        <begin position="223"/>
        <end position="245"/>
    </location>
</feature>
<dbReference type="GO" id="GO:0016020">
    <property type="term" value="C:membrane"/>
    <property type="evidence" value="ECO:0007669"/>
    <property type="project" value="UniProtKB-SubCell"/>
</dbReference>
<keyword evidence="2 7" id="KW-0812">Transmembrane</keyword>
<comment type="subcellular location">
    <subcellularLocation>
        <location evidence="1">Membrane</location>
        <topology evidence="1">Multi-pass membrane protein</topology>
    </subcellularLocation>
</comment>
<proteinExistence type="inferred from homology"/>
<feature type="transmembrane region" description="Helical" evidence="7">
    <location>
        <begin position="189"/>
        <end position="211"/>
    </location>
</feature>
<feature type="region of interest" description="Disordered" evidence="6">
    <location>
        <begin position="300"/>
        <end position="332"/>
    </location>
</feature>
<feature type="domain" description="Rhodopsin" evidence="8">
    <location>
        <begin position="47"/>
        <end position="290"/>
    </location>
</feature>
<dbReference type="Proteomes" id="UP001375240">
    <property type="component" value="Unassembled WGS sequence"/>
</dbReference>
<dbReference type="AlphaFoldDB" id="A0AAV9UFI0"/>
<evidence type="ECO:0000256" key="5">
    <source>
        <dbReference type="ARBA" id="ARBA00038359"/>
    </source>
</evidence>
<feature type="transmembrane region" description="Helical" evidence="7">
    <location>
        <begin position="106"/>
        <end position="132"/>
    </location>
</feature>
<feature type="transmembrane region" description="Helical" evidence="7">
    <location>
        <begin position="32"/>
        <end position="51"/>
    </location>
</feature>
<feature type="transmembrane region" description="Helical" evidence="7">
    <location>
        <begin position="265"/>
        <end position="284"/>
    </location>
</feature>
<keyword evidence="3 7" id="KW-1133">Transmembrane helix</keyword>
<evidence type="ECO:0000256" key="2">
    <source>
        <dbReference type="ARBA" id="ARBA00022692"/>
    </source>
</evidence>
<keyword evidence="4 7" id="KW-0472">Membrane</keyword>
<name>A0AAV9UFI0_9PEZI</name>